<dbReference type="GeneID" id="108711691"/>
<reference evidence="11" key="1">
    <citation type="submission" date="2025-08" db="UniProtKB">
        <authorList>
            <consortium name="RefSeq"/>
        </authorList>
    </citation>
    <scope>IDENTIFICATION</scope>
    <source>
        <strain evidence="11">J_2021</strain>
        <tissue evidence="11">Erythrocytes</tissue>
    </source>
</reference>
<dbReference type="AlphaFoldDB" id="A0A8J0UWS6"/>
<dbReference type="SUPFAM" id="SSF49265">
    <property type="entry name" value="Fibronectin type III"/>
    <property type="match status" value="3"/>
</dbReference>
<evidence type="ECO:0000256" key="6">
    <source>
        <dbReference type="ARBA" id="ARBA00023157"/>
    </source>
</evidence>
<feature type="transmembrane region" description="Helical" evidence="8">
    <location>
        <begin position="436"/>
        <end position="457"/>
    </location>
</feature>
<keyword evidence="4 8" id="KW-1133">Transmembrane helix</keyword>
<dbReference type="PANTHER" id="PTHR23037:SF22">
    <property type="entry name" value="CYTOKINE RECEPTOR COMMON SUBUNIT BETA"/>
    <property type="match status" value="1"/>
</dbReference>
<evidence type="ECO:0000256" key="4">
    <source>
        <dbReference type="ARBA" id="ARBA00022989"/>
    </source>
</evidence>
<dbReference type="RefSeq" id="XP_018109146.2">
    <property type="nucleotide sequence ID" value="XM_018253657.2"/>
</dbReference>
<sequence>MDTMQRSFGVMFCYSAVCLLCAVIQVQGSKLLNSLECYNNLKSLVTCTWTATRPYAHLVNMTLNEGGNIICQDRTQSNLTWSCVRERPIYAALTEEYQFLPDHSLDTQLNLIDNDTGLTEHPKPIMYYNENGYFLLWSEANYALENQMLEISQCESRHKKMSETWEKSSMGECINAWAVYKPEQGRFHVAQMRVKYNSGHWSNWSSEVALEPKKAVDEAKPQNLRCMQFVGQVLCVWEVRVEVADAVSFELFYKKTESDKNEKCNHTCQTEVPNVLYISCRCSIKTDNLNPASWQISVKPEIEVKYIKACSHIGFGPPINLTIQEKEQGQLYQARWSTETIRCDLKPFYQICYWREGQDKNKEFPDCPYEQKNKYINEDRFLALRLGNELEPFSKYNIKVRMRILEKGAIGNCPGGPWSEWSKTENWKTEAVLSHMLLYIMIPICTIALIVGCIFGYKYMRRYEKKWEIMTPDPSKSNLILNFQQKKKKSQSYLYCSEYHAYEELADSCRVNDPNSIDMFPEEERISTLIEENHHNLIYCSPAEVPDEEDKYDETTLTIESGYQPFEELVDESQSKDDLEEHFAPLECDDNDQQSQFVPIAFDGPYLFYP</sequence>
<dbReference type="GO" id="GO:0009897">
    <property type="term" value="C:external side of plasma membrane"/>
    <property type="evidence" value="ECO:0000318"/>
    <property type="project" value="GO_Central"/>
</dbReference>
<keyword evidence="2 8" id="KW-0812">Transmembrane</keyword>
<comment type="subcellular location">
    <subcellularLocation>
        <location evidence="1">Membrane</location>
        <topology evidence="1">Single-pass membrane protein</topology>
    </subcellularLocation>
</comment>
<organism evidence="10 11">
    <name type="scientific">Xenopus laevis</name>
    <name type="common">African clawed frog</name>
    <dbReference type="NCBI Taxonomy" id="8355"/>
    <lineage>
        <taxon>Eukaryota</taxon>
        <taxon>Metazoa</taxon>
        <taxon>Chordata</taxon>
        <taxon>Craniata</taxon>
        <taxon>Vertebrata</taxon>
        <taxon>Euteleostomi</taxon>
        <taxon>Amphibia</taxon>
        <taxon>Batrachia</taxon>
        <taxon>Anura</taxon>
        <taxon>Pipoidea</taxon>
        <taxon>Pipidae</taxon>
        <taxon>Xenopodinae</taxon>
        <taxon>Xenopus</taxon>
        <taxon>Xenopus</taxon>
    </lineage>
</organism>
<name>A0A8J0UWS6_XENLA</name>
<evidence type="ECO:0000256" key="9">
    <source>
        <dbReference type="SAM" id="SignalP"/>
    </source>
</evidence>
<evidence type="ECO:0000256" key="3">
    <source>
        <dbReference type="ARBA" id="ARBA00022729"/>
    </source>
</evidence>
<evidence type="ECO:0000256" key="7">
    <source>
        <dbReference type="ARBA" id="ARBA00023170"/>
    </source>
</evidence>
<evidence type="ECO:0000313" key="10">
    <source>
        <dbReference type="Proteomes" id="UP000186698"/>
    </source>
</evidence>
<evidence type="ECO:0000256" key="2">
    <source>
        <dbReference type="ARBA" id="ARBA00022692"/>
    </source>
</evidence>
<dbReference type="GO" id="GO:0004896">
    <property type="term" value="F:cytokine receptor activity"/>
    <property type="evidence" value="ECO:0000318"/>
    <property type="project" value="GO_Central"/>
</dbReference>
<dbReference type="PROSITE" id="PS01355">
    <property type="entry name" value="HEMATOPO_REC_S_F1"/>
    <property type="match status" value="1"/>
</dbReference>
<dbReference type="OrthoDB" id="8906725at2759"/>
<dbReference type="GO" id="GO:0016064">
    <property type="term" value="P:immunoglobulin mediated immune response"/>
    <property type="evidence" value="ECO:0000318"/>
    <property type="project" value="GO_Central"/>
</dbReference>
<evidence type="ECO:0000256" key="5">
    <source>
        <dbReference type="ARBA" id="ARBA00023136"/>
    </source>
</evidence>
<dbReference type="InterPro" id="IPR036116">
    <property type="entry name" value="FN3_sf"/>
</dbReference>
<dbReference type="GO" id="GO:0019221">
    <property type="term" value="P:cytokine-mediated signaling pathway"/>
    <property type="evidence" value="ECO:0000318"/>
    <property type="project" value="GO_Central"/>
</dbReference>
<evidence type="ECO:0000256" key="1">
    <source>
        <dbReference type="ARBA" id="ARBA00004167"/>
    </source>
</evidence>
<protein>
    <submittedName>
        <fullName evidence="11">Cytokine receptor common subunit beta</fullName>
    </submittedName>
</protein>
<keyword evidence="5 8" id="KW-0472">Membrane</keyword>
<dbReference type="PANTHER" id="PTHR23037">
    <property type="entry name" value="CYTOKINE RECEPTOR"/>
    <property type="match status" value="1"/>
</dbReference>
<dbReference type="InterPro" id="IPR003531">
    <property type="entry name" value="Hempt_rcpt_S_F1_CS"/>
</dbReference>
<keyword evidence="7 11" id="KW-0675">Receptor</keyword>
<keyword evidence="6" id="KW-1015">Disulfide bond</keyword>
<proteinExistence type="predicted"/>
<evidence type="ECO:0000256" key="8">
    <source>
        <dbReference type="SAM" id="Phobius"/>
    </source>
</evidence>
<dbReference type="InterPro" id="IPR013783">
    <property type="entry name" value="Ig-like_fold"/>
</dbReference>
<accession>A0A8J0UWS6</accession>
<dbReference type="Proteomes" id="UP000186698">
    <property type="component" value="Chromosome 3L"/>
</dbReference>
<dbReference type="KEGG" id="xla:108711691"/>
<feature type="signal peptide" evidence="9">
    <location>
        <begin position="1"/>
        <end position="28"/>
    </location>
</feature>
<dbReference type="Gene3D" id="2.60.40.10">
    <property type="entry name" value="Immunoglobulins"/>
    <property type="match status" value="4"/>
</dbReference>
<keyword evidence="10" id="KW-1185">Reference proteome</keyword>
<keyword evidence="3 9" id="KW-0732">Signal</keyword>
<feature type="chain" id="PRO_5035317436" evidence="9">
    <location>
        <begin position="29"/>
        <end position="610"/>
    </location>
</feature>
<gene>
    <name evidence="11" type="primary">LOC108711691</name>
</gene>
<evidence type="ECO:0000313" key="11">
    <source>
        <dbReference type="RefSeq" id="XP_018109146.2"/>
    </source>
</evidence>